<feature type="domain" description="C2H2-type" evidence="5">
    <location>
        <begin position="51"/>
        <end position="80"/>
    </location>
</feature>
<dbReference type="SUPFAM" id="SSF57667">
    <property type="entry name" value="beta-beta-alpha zinc fingers"/>
    <property type="match status" value="4"/>
</dbReference>
<organism evidence="6 7">
    <name type="scientific">Cirrhinus molitorella</name>
    <name type="common">mud carp</name>
    <dbReference type="NCBI Taxonomy" id="172907"/>
    <lineage>
        <taxon>Eukaryota</taxon>
        <taxon>Metazoa</taxon>
        <taxon>Chordata</taxon>
        <taxon>Craniata</taxon>
        <taxon>Vertebrata</taxon>
        <taxon>Euteleostomi</taxon>
        <taxon>Actinopterygii</taxon>
        <taxon>Neopterygii</taxon>
        <taxon>Teleostei</taxon>
        <taxon>Ostariophysi</taxon>
        <taxon>Cypriniformes</taxon>
        <taxon>Cyprinidae</taxon>
        <taxon>Labeoninae</taxon>
        <taxon>Labeonini</taxon>
        <taxon>Cirrhinus</taxon>
    </lineage>
</organism>
<name>A0AA88PEY5_9TELE</name>
<evidence type="ECO:0000256" key="2">
    <source>
        <dbReference type="ARBA" id="ARBA00022771"/>
    </source>
</evidence>
<feature type="domain" description="C2H2-type" evidence="5">
    <location>
        <begin position="262"/>
        <end position="291"/>
    </location>
</feature>
<evidence type="ECO:0000259" key="5">
    <source>
        <dbReference type="PROSITE" id="PS50157"/>
    </source>
</evidence>
<feature type="domain" description="C2H2-type" evidence="5">
    <location>
        <begin position="81"/>
        <end position="111"/>
    </location>
</feature>
<gene>
    <name evidence="6" type="ORF">Q8A67_015561</name>
</gene>
<dbReference type="EMBL" id="JAUYZG010000015">
    <property type="protein sequence ID" value="KAK2887333.1"/>
    <property type="molecule type" value="Genomic_DNA"/>
</dbReference>
<evidence type="ECO:0000256" key="3">
    <source>
        <dbReference type="ARBA" id="ARBA00022833"/>
    </source>
</evidence>
<dbReference type="Pfam" id="PF13912">
    <property type="entry name" value="zf-C2H2_6"/>
    <property type="match status" value="1"/>
</dbReference>
<keyword evidence="3" id="KW-0862">Zinc</keyword>
<evidence type="ECO:0000256" key="1">
    <source>
        <dbReference type="ARBA" id="ARBA00022723"/>
    </source>
</evidence>
<dbReference type="GO" id="GO:0008270">
    <property type="term" value="F:zinc ion binding"/>
    <property type="evidence" value="ECO:0007669"/>
    <property type="project" value="UniProtKB-KW"/>
</dbReference>
<keyword evidence="2 4" id="KW-0863">Zinc-finger</keyword>
<dbReference type="PROSITE" id="PS50157">
    <property type="entry name" value="ZINC_FINGER_C2H2_2"/>
    <property type="match status" value="6"/>
</dbReference>
<dbReference type="Proteomes" id="UP001187343">
    <property type="component" value="Unassembled WGS sequence"/>
</dbReference>
<proteinExistence type="predicted"/>
<evidence type="ECO:0000313" key="7">
    <source>
        <dbReference type="Proteomes" id="UP001187343"/>
    </source>
</evidence>
<evidence type="ECO:0000256" key="4">
    <source>
        <dbReference type="PROSITE-ProRule" id="PRU00042"/>
    </source>
</evidence>
<dbReference type="Pfam" id="PF00096">
    <property type="entry name" value="zf-C2H2"/>
    <property type="match status" value="3"/>
</dbReference>
<keyword evidence="7" id="KW-1185">Reference proteome</keyword>
<feature type="domain" description="C2H2-type" evidence="5">
    <location>
        <begin position="202"/>
        <end position="229"/>
    </location>
</feature>
<comment type="caution">
    <text evidence="6">The sequence shown here is derived from an EMBL/GenBank/DDBJ whole genome shotgun (WGS) entry which is preliminary data.</text>
</comment>
<dbReference type="SMART" id="SM00355">
    <property type="entry name" value="ZnF_C2H2"/>
    <property type="match status" value="9"/>
</dbReference>
<dbReference type="AlphaFoldDB" id="A0AA88PEY5"/>
<dbReference type="PANTHER" id="PTHR46179:SF28">
    <property type="entry name" value="SI:DKEY-208K4.2 PROTEIN"/>
    <property type="match status" value="1"/>
</dbReference>
<dbReference type="FunFam" id="3.30.160.60:FF:002343">
    <property type="entry name" value="Zinc finger protein 33A"/>
    <property type="match status" value="1"/>
</dbReference>
<dbReference type="InterPro" id="IPR013087">
    <property type="entry name" value="Znf_C2H2_type"/>
</dbReference>
<dbReference type="PROSITE" id="PS00028">
    <property type="entry name" value="ZINC_FINGER_C2H2_1"/>
    <property type="match status" value="7"/>
</dbReference>
<evidence type="ECO:0000313" key="6">
    <source>
        <dbReference type="EMBL" id="KAK2887333.1"/>
    </source>
</evidence>
<sequence>MESMNTHVVKKEDAVQRLQLFNCAYTDCGATFTRQWRLREHETAHTGARPHKCVEEGCGRSFTRKSHLSRHALVHSGVKNLKCTTAACSKSFWTVDKLKRHVRYAHSEKREYFKCKDPQCTKTFRKRRALKLHLATHGTSSFRCLKSGCGMRFESHIARKAHDKRHSVFVSSGYRCLHAECPISVHTWRNLQKHMASHPASFPCMVCKKAFGKRDALRRHKRTHALQKPVLLCPSQGCQAYFSTTFNLQHHIRKIHLQLLSHHCSFPDCSKSFAMRESLVRHMLRHEPDVAKLKHPHKRSSKSWQKRLEGRNRRPLVEDLRSLFSLRMKISPRAKLEADLTGLFNERKIPHHVDPEVNLRDLFSIRPTKVVDK</sequence>
<dbReference type="InterPro" id="IPR051061">
    <property type="entry name" value="Zinc_finger_trans_reg"/>
</dbReference>
<reference evidence="6" key="1">
    <citation type="submission" date="2023-08" db="EMBL/GenBank/DDBJ databases">
        <title>Chromosome-level Genome Assembly of mud carp (Cirrhinus molitorella).</title>
        <authorList>
            <person name="Liu H."/>
        </authorList>
    </citation>
    <scope>NUCLEOTIDE SEQUENCE</scope>
    <source>
        <strain evidence="6">Prfri</strain>
        <tissue evidence="6">Muscle</tissue>
    </source>
</reference>
<dbReference type="GO" id="GO:0005634">
    <property type="term" value="C:nucleus"/>
    <property type="evidence" value="ECO:0007669"/>
    <property type="project" value="TreeGrafter"/>
</dbReference>
<protein>
    <recommendedName>
        <fullName evidence="5">C2H2-type domain-containing protein</fullName>
    </recommendedName>
</protein>
<dbReference type="PANTHER" id="PTHR46179">
    <property type="entry name" value="ZINC FINGER PROTEIN"/>
    <property type="match status" value="1"/>
</dbReference>
<feature type="domain" description="C2H2-type" evidence="5">
    <location>
        <begin position="21"/>
        <end position="50"/>
    </location>
</feature>
<feature type="domain" description="C2H2-type" evidence="5">
    <location>
        <begin position="113"/>
        <end position="137"/>
    </location>
</feature>
<dbReference type="Gene3D" id="3.30.160.60">
    <property type="entry name" value="Classic Zinc Finger"/>
    <property type="match status" value="6"/>
</dbReference>
<keyword evidence="1" id="KW-0479">Metal-binding</keyword>
<accession>A0AA88PEY5</accession>
<dbReference type="InterPro" id="IPR036236">
    <property type="entry name" value="Znf_C2H2_sf"/>
</dbReference>